<accession>A0ACD5IJP1</accession>
<proteinExistence type="predicted"/>
<gene>
    <name evidence="1" type="ORF">HF292_004870</name>
</gene>
<organism evidence="1 2">
    <name type="scientific">Acidithiobacillus ferruginosus</name>
    <dbReference type="NCBI Taxonomy" id="3063951"/>
    <lineage>
        <taxon>Bacteria</taxon>
        <taxon>Pseudomonadati</taxon>
        <taxon>Pseudomonadota</taxon>
        <taxon>Acidithiobacillia</taxon>
        <taxon>Acidithiobacillales</taxon>
        <taxon>Acidithiobacillaceae</taxon>
        <taxon>Acidithiobacillus</taxon>
    </lineage>
</organism>
<protein>
    <submittedName>
        <fullName evidence="1">Uncharacterized protein</fullName>
    </submittedName>
</protein>
<evidence type="ECO:0000313" key="2">
    <source>
        <dbReference type="Proteomes" id="UP001196097"/>
    </source>
</evidence>
<dbReference type="EMBL" id="CP130946">
    <property type="protein sequence ID" value="XRP73987.1"/>
    <property type="molecule type" value="Genomic_DNA"/>
</dbReference>
<keyword evidence="2" id="KW-1185">Reference proteome</keyword>
<name>A0ACD5IJP1_9PROT</name>
<evidence type="ECO:0000313" key="1">
    <source>
        <dbReference type="EMBL" id="XRP73987.1"/>
    </source>
</evidence>
<dbReference type="Proteomes" id="UP001196097">
    <property type="component" value="Chromosome"/>
</dbReference>
<reference evidence="1 2" key="1">
    <citation type="journal article" date="2021" name="ISME J.">
        <title>Genomic evolution of the class Acidithiobacillia: deep-branching Proteobacteria living in extreme acidic conditions.</title>
        <authorList>
            <person name="Moya-Beltran A."/>
            <person name="Beard S."/>
            <person name="Rojas-Villalobos C."/>
            <person name="Issotta F."/>
            <person name="Gallardo Y."/>
            <person name="Ulloa R."/>
            <person name="Giaveno A."/>
            <person name="Degli Esposti M."/>
            <person name="Johnson D.B."/>
            <person name="Quatrini R."/>
        </authorList>
    </citation>
    <scope>NUCLEOTIDE SEQUENCE [LARGE SCALE GENOMIC DNA]</scope>
    <source>
        <strain evidence="1 2">CF3</strain>
    </source>
</reference>
<sequence length="81" mass="8867">MLKQRSEDGTTLDDVSIQLAGGFSEDFLAPGILVQSVVFIAIFYGLSAIWERDLSVLAKYLRARPRPLVAVAARLYPIISG</sequence>